<organism evidence="2 3">
    <name type="scientific">Pendulispora albinea</name>
    <dbReference type="NCBI Taxonomy" id="2741071"/>
    <lineage>
        <taxon>Bacteria</taxon>
        <taxon>Pseudomonadati</taxon>
        <taxon>Myxococcota</taxon>
        <taxon>Myxococcia</taxon>
        <taxon>Myxococcales</taxon>
        <taxon>Sorangiineae</taxon>
        <taxon>Pendulisporaceae</taxon>
        <taxon>Pendulispora</taxon>
    </lineage>
</organism>
<accession>A0ABZ2LUY9</accession>
<feature type="chain" id="PRO_5045388693" description="Lipoprotein LpqB beta-propeller domain-containing protein" evidence="1">
    <location>
        <begin position="19"/>
        <end position="408"/>
    </location>
</feature>
<proteinExistence type="predicted"/>
<evidence type="ECO:0008006" key="4">
    <source>
        <dbReference type="Google" id="ProtNLM"/>
    </source>
</evidence>
<name>A0ABZ2LUY9_9BACT</name>
<dbReference type="EMBL" id="CP089984">
    <property type="protein sequence ID" value="WXB13663.1"/>
    <property type="molecule type" value="Genomic_DNA"/>
</dbReference>
<sequence length="408" mass="44260">MAKNALVLGAVLFFMACASPPRYEPVVVHVARPPTSPPLVLEEPLVRPSLPVAVERFELGPSTVVHVASAAMRDLAAACARETCAVAWSEYDIAMVSVIRSGVADPPLVLSRSVRSWVSLDALVTDGDGYAALVSTHETLERAGLELLRLDPSGNITRRLRIGRNYGNGTQAALSVTADSALVAYLRNENTLRVVKIDLATMRTGTAHEYRGSSQEIAWDGGRFWISWSDFDANHPPVIRATRIDSVPPVPWKLPWMDRDHLVCFASASTCGVFGLREKRLTFAALLPGGKVDLRTVDTSEVSSGVYGLDVVPHERGYLVVTRAYTPVGAYMVRIVDAEGHMVTLRFALPSSLGILVRKGDSYLAVNASPPRGWHPTHTACQHVNYATCTSQPPSYAIEAQSLRLIAP</sequence>
<gene>
    <name evidence="2" type="ORF">LZC94_38240</name>
</gene>
<dbReference type="RefSeq" id="WP_394823276.1">
    <property type="nucleotide sequence ID" value="NZ_CP089984.1"/>
</dbReference>
<dbReference type="PROSITE" id="PS51257">
    <property type="entry name" value="PROKAR_LIPOPROTEIN"/>
    <property type="match status" value="1"/>
</dbReference>
<keyword evidence="3" id="KW-1185">Reference proteome</keyword>
<dbReference type="Proteomes" id="UP001370348">
    <property type="component" value="Chromosome"/>
</dbReference>
<keyword evidence="1" id="KW-0732">Signal</keyword>
<protein>
    <recommendedName>
        <fullName evidence="4">Lipoprotein LpqB beta-propeller domain-containing protein</fullName>
    </recommendedName>
</protein>
<evidence type="ECO:0000313" key="2">
    <source>
        <dbReference type="EMBL" id="WXB13663.1"/>
    </source>
</evidence>
<evidence type="ECO:0000313" key="3">
    <source>
        <dbReference type="Proteomes" id="UP001370348"/>
    </source>
</evidence>
<reference evidence="2 3" key="1">
    <citation type="submission" date="2021-12" db="EMBL/GenBank/DDBJ databases">
        <title>Discovery of the Pendulisporaceae a myxobacterial family with distinct sporulation behavior and unique specialized metabolism.</title>
        <authorList>
            <person name="Garcia R."/>
            <person name="Popoff A."/>
            <person name="Bader C.D."/>
            <person name="Loehr J."/>
            <person name="Walesch S."/>
            <person name="Walt C."/>
            <person name="Boldt J."/>
            <person name="Bunk B."/>
            <person name="Haeckl F.J.F.P.J."/>
            <person name="Gunesch A.P."/>
            <person name="Birkelbach J."/>
            <person name="Nuebel U."/>
            <person name="Pietschmann T."/>
            <person name="Bach T."/>
            <person name="Mueller R."/>
        </authorList>
    </citation>
    <scope>NUCLEOTIDE SEQUENCE [LARGE SCALE GENOMIC DNA]</scope>
    <source>
        <strain evidence="2 3">MSr11954</strain>
    </source>
</reference>
<feature type="signal peptide" evidence="1">
    <location>
        <begin position="1"/>
        <end position="18"/>
    </location>
</feature>
<evidence type="ECO:0000256" key="1">
    <source>
        <dbReference type="SAM" id="SignalP"/>
    </source>
</evidence>